<evidence type="ECO:0008006" key="4">
    <source>
        <dbReference type="Google" id="ProtNLM"/>
    </source>
</evidence>
<evidence type="ECO:0000313" key="2">
    <source>
        <dbReference type="EMBL" id="CAL1540623.1"/>
    </source>
</evidence>
<feature type="compositionally biased region" description="Acidic residues" evidence="1">
    <location>
        <begin position="252"/>
        <end position="270"/>
    </location>
</feature>
<keyword evidence="3" id="KW-1185">Reference proteome</keyword>
<dbReference type="PANTHER" id="PTHR13452">
    <property type="entry name" value="THUMP DOMAIN CONTAINING PROTEIN 1-RELATED"/>
    <property type="match status" value="1"/>
</dbReference>
<sequence length="341" mass="38914">MSLELIDLEHGRRVLGPGDRGFLISLAKLRWNRNSAQEIIKLLKSYAQPFYEEKFPECKVSIKEEAGESADTSSQKPKGREQGNNINIQFVQRELIYNNCGFIACNLADPAEFAHYVLSKLSELKSESKIKFPFRIMPVEEVCEAKPKAVEKAVLPLIEKTLGVGNQPLRFSLMYRGNNEVESLTQQEAIAIVRNCVWAVNPNCVQCIKYQDYAVVMHMLSPLFLIGICKDFQRLACYNTWTIKQGLDLTDLGEDSEDDISDNPDLDEDEEKKRKLRIKRKRRAEKAGLLQTEDEMKKSPEMMEADDEVQDGPLEMEDRNISSNSGDDEYCDESVEDTNLQ</sequence>
<dbReference type="AlphaFoldDB" id="A0AAV2I379"/>
<comment type="caution">
    <text evidence="2">The sequence shown here is derived from an EMBL/GenBank/DDBJ whole genome shotgun (WGS) entry which is preliminary data.</text>
</comment>
<dbReference type="GO" id="GO:0006400">
    <property type="term" value="P:tRNA modification"/>
    <property type="evidence" value="ECO:0007669"/>
    <property type="project" value="InterPro"/>
</dbReference>
<name>A0AAV2I379_LYMST</name>
<feature type="region of interest" description="Disordered" evidence="1">
    <location>
        <begin position="285"/>
        <end position="341"/>
    </location>
</feature>
<protein>
    <recommendedName>
        <fullName evidence="4">THUMP domain-containing protein</fullName>
    </recommendedName>
</protein>
<proteinExistence type="predicted"/>
<organism evidence="2 3">
    <name type="scientific">Lymnaea stagnalis</name>
    <name type="common">Great pond snail</name>
    <name type="synonym">Helix stagnalis</name>
    <dbReference type="NCBI Taxonomy" id="6523"/>
    <lineage>
        <taxon>Eukaryota</taxon>
        <taxon>Metazoa</taxon>
        <taxon>Spiralia</taxon>
        <taxon>Lophotrochozoa</taxon>
        <taxon>Mollusca</taxon>
        <taxon>Gastropoda</taxon>
        <taxon>Heterobranchia</taxon>
        <taxon>Euthyneura</taxon>
        <taxon>Panpulmonata</taxon>
        <taxon>Hygrophila</taxon>
        <taxon>Lymnaeoidea</taxon>
        <taxon>Lymnaeidae</taxon>
        <taxon>Lymnaea</taxon>
    </lineage>
</organism>
<evidence type="ECO:0000313" key="3">
    <source>
        <dbReference type="Proteomes" id="UP001497497"/>
    </source>
</evidence>
<feature type="compositionally biased region" description="Acidic residues" evidence="1">
    <location>
        <begin position="326"/>
        <end position="341"/>
    </location>
</feature>
<accession>A0AAV2I379</accession>
<dbReference type="InterPro" id="IPR040183">
    <property type="entry name" value="THUMPD1-like"/>
</dbReference>
<dbReference type="Proteomes" id="UP001497497">
    <property type="component" value="Unassembled WGS sequence"/>
</dbReference>
<gene>
    <name evidence="2" type="ORF">GSLYS_00014272001</name>
</gene>
<feature type="region of interest" description="Disordered" evidence="1">
    <location>
        <begin position="252"/>
        <end position="273"/>
    </location>
</feature>
<reference evidence="2 3" key="1">
    <citation type="submission" date="2024-04" db="EMBL/GenBank/DDBJ databases">
        <authorList>
            <consortium name="Genoscope - CEA"/>
            <person name="William W."/>
        </authorList>
    </citation>
    <scope>NUCLEOTIDE SEQUENCE [LARGE SCALE GENOMIC DNA]</scope>
</reference>
<dbReference type="PANTHER" id="PTHR13452:SF10">
    <property type="entry name" value="THUMP DOMAIN-CONTAINING PROTEIN 1"/>
    <property type="match status" value="1"/>
</dbReference>
<evidence type="ECO:0000256" key="1">
    <source>
        <dbReference type="SAM" id="MobiDB-lite"/>
    </source>
</evidence>
<dbReference type="GO" id="GO:0003723">
    <property type="term" value="F:RNA binding"/>
    <property type="evidence" value="ECO:0007669"/>
    <property type="project" value="InterPro"/>
</dbReference>
<dbReference type="EMBL" id="CAXITT010000390">
    <property type="protein sequence ID" value="CAL1540623.1"/>
    <property type="molecule type" value="Genomic_DNA"/>
</dbReference>